<organism evidence="1">
    <name type="scientific">Anguilla anguilla</name>
    <name type="common">European freshwater eel</name>
    <name type="synonym">Muraena anguilla</name>
    <dbReference type="NCBI Taxonomy" id="7936"/>
    <lineage>
        <taxon>Eukaryota</taxon>
        <taxon>Metazoa</taxon>
        <taxon>Chordata</taxon>
        <taxon>Craniata</taxon>
        <taxon>Vertebrata</taxon>
        <taxon>Euteleostomi</taxon>
        <taxon>Actinopterygii</taxon>
        <taxon>Neopterygii</taxon>
        <taxon>Teleostei</taxon>
        <taxon>Anguilliformes</taxon>
        <taxon>Anguillidae</taxon>
        <taxon>Anguilla</taxon>
    </lineage>
</organism>
<dbReference type="EMBL" id="GBXM01096966">
    <property type="protein sequence ID" value="JAH11611.1"/>
    <property type="molecule type" value="Transcribed_RNA"/>
</dbReference>
<dbReference type="AlphaFoldDB" id="A0A0E9Q3Y4"/>
<protein>
    <submittedName>
        <fullName evidence="1">Uncharacterized protein</fullName>
    </submittedName>
</protein>
<proteinExistence type="predicted"/>
<accession>A0A0E9Q3Y4</accession>
<sequence length="85" mass="10287">MVAGQRRQEMQCLLRFKKKTLFIHLYSHYYHFNSFLRGFLPVPAQFQSFNLVSIWRLPPCDKTHKPLLYLHAKHGIRQGLHIYFQ</sequence>
<reference evidence="1" key="2">
    <citation type="journal article" date="2015" name="Fish Shellfish Immunol.">
        <title>Early steps in the European eel (Anguilla anguilla)-Vibrio vulnificus interaction in the gills: Role of the RtxA13 toxin.</title>
        <authorList>
            <person name="Callol A."/>
            <person name="Pajuelo D."/>
            <person name="Ebbesson L."/>
            <person name="Teles M."/>
            <person name="MacKenzie S."/>
            <person name="Amaro C."/>
        </authorList>
    </citation>
    <scope>NUCLEOTIDE SEQUENCE</scope>
</reference>
<name>A0A0E9Q3Y4_ANGAN</name>
<evidence type="ECO:0000313" key="1">
    <source>
        <dbReference type="EMBL" id="JAH11611.1"/>
    </source>
</evidence>
<reference evidence="1" key="1">
    <citation type="submission" date="2014-11" db="EMBL/GenBank/DDBJ databases">
        <authorList>
            <person name="Amaro Gonzalez C."/>
        </authorList>
    </citation>
    <scope>NUCLEOTIDE SEQUENCE</scope>
</reference>